<dbReference type="InterPro" id="IPR001853">
    <property type="entry name" value="DSBA-like_thioredoxin_dom"/>
</dbReference>
<sequence>MSEHLATGDDSFIQIVSDFICPWCWIGEENLQRALAATERRDDRRIIFVPYQLNPHMPAAGMDRKAYRSAKFGSWAHSQALDAQVAEAGRAVGLNFAYDRVKKTPNTLAAHRLVWREQHAGRNTVPLVRALFNAYFAQGQDIGDINVLADIAGETGLDRLDALSFLVSSEGRAEVLALEATFRVAGIRSVPSIHIGEQVISGAQPVDVMLEVLRRCQPA</sequence>
<comment type="caution">
    <text evidence="2">The sequence shown here is derived from an EMBL/GenBank/DDBJ whole genome shotgun (WGS) entry which is preliminary data.</text>
</comment>
<reference evidence="2" key="1">
    <citation type="journal article" date="2014" name="Int. J. Syst. Evol. Microbiol.">
        <title>Complete genome sequence of Corynebacterium casei LMG S-19264T (=DSM 44701T), isolated from a smear-ripened cheese.</title>
        <authorList>
            <consortium name="US DOE Joint Genome Institute (JGI-PGF)"/>
            <person name="Walter F."/>
            <person name="Albersmeier A."/>
            <person name="Kalinowski J."/>
            <person name="Ruckert C."/>
        </authorList>
    </citation>
    <scope>NUCLEOTIDE SEQUENCE</scope>
    <source>
        <strain evidence="2">VKM B-2935</strain>
    </source>
</reference>
<dbReference type="AlphaFoldDB" id="A0A9W6K701"/>
<organism evidence="2 3">
    <name type="scientific">Pseudomonas turukhanskensis</name>
    <dbReference type="NCBI Taxonomy" id="1806536"/>
    <lineage>
        <taxon>Bacteria</taxon>
        <taxon>Pseudomonadati</taxon>
        <taxon>Pseudomonadota</taxon>
        <taxon>Gammaproteobacteria</taxon>
        <taxon>Pseudomonadales</taxon>
        <taxon>Pseudomonadaceae</taxon>
        <taxon>Pseudomonas</taxon>
    </lineage>
</organism>
<evidence type="ECO:0000313" key="3">
    <source>
        <dbReference type="Proteomes" id="UP001143328"/>
    </source>
</evidence>
<dbReference type="CDD" id="cd03024">
    <property type="entry name" value="DsbA_FrnE"/>
    <property type="match status" value="1"/>
</dbReference>
<proteinExistence type="predicted"/>
<reference evidence="2" key="2">
    <citation type="submission" date="2023-01" db="EMBL/GenBank/DDBJ databases">
        <authorList>
            <person name="Sun Q."/>
            <person name="Evtushenko L."/>
        </authorList>
    </citation>
    <scope>NUCLEOTIDE SEQUENCE</scope>
    <source>
        <strain evidence="2">VKM B-2935</strain>
    </source>
</reference>
<feature type="domain" description="DSBA-like thioredoxin" evidence="1">
    <location>
        <begin position="13"/>
        <end position="213"/>
    </location>
</feature>
<dbReference type="Gene3D" id="3.40.30.10">
    <property type="entry name" value="Glutaredoxin"/>
    <property type="match status" value="1"/>
</dbReference>
<accession>A0A9W6K701</accession>
<dbReference type="SUPFAM" id="SSF52833">
    <property type="entry name" value="Thioredoxin-like"/>
    <property type="match status" value="1"/>
</dbReference>
<keyword evidence="3" id="KW-1185">Reference proteome</keyword>
<dbReference type="Proteomes" id="UP001143328">
    <property type="component" value="Unassembled WGS sequence"/>
</dbReference>
<dbReference type="GO" id="GO:0016491">
    <property type="term" value="F:oxidoreductase activity"/>
    <property type="evidence" value="ECO:0007669"/>
    <property type="project" value="InterPro"/>
</dbReference>
<protein>
    <submittedName>
        <fullName evidence="2">Polyketide biosynthesis protein</fullName>
    </submittedName>
</protein>
<name>A0A9W6K701_9PSED</name>
<dbReference type="EMBL" id="BSFN01000008">
    <property type="protein sequence ID" value="GLK89972.1"/>
    <property type="molecule type" value="Genomic_DNA"/>
</dbReference>
<dbReference type="Pfam" id="PF01323">
    <property type="entry name" value="DSBA"/>
    <property type="match status" value="1"/>
</dbReference>
<dbReference type="InterPro" id="IPR036249">
    <property type="entry name" value="Thioredoxin-like_sf"/>
</dbReference>
<evidence type="ECO:0000313" key="2">
    <source>
        <dbReference type="EMBL" id="GLK89972.1"/>
    </source>
</evidence>
<dbReference type="PANTHER" id="PTHR13887:SF41">
    <property type="entry name" value="THIOREDOXIN SUPERFAMILY PROTEIN"/>
    <property type="match status" value="1"/>
</dbReference>
<dbReference type="RefSeq" id="WP_271196164.1">
    <property type="nucleotide sequence ID" value="NZ_BSFN01000008.1"/>
</dbReference>
<evidence type="ECO:0000259" key="1">
    <source>
        <dbReference type="Pfam" id="PF01323"/>
    </source>
</evidence>
<dbReference type="PANTHER" id="PTHR13887">
    <property type="entry name" value="GLUTATHIONE S-TRANSFERASE KAPPA"/>
    <property type="match status" value="1"/>
</dbReference>
<gene>
    <name evidence="2" type="ORF">GCM10017655_30340</name>
</gene>